<dbReference type="PROSITE" id="PS50191">
    <property type="entry name" value="CRAL_TRIO"/>
    <property type="match status" value="1"/>
</dbReference>
<dbReference type="AlphaFoldDB" id="A0A9W7G9G4"/>
<dbReference type="SUPFAM" id="SSF52087">
    <property type="entry name" value="CRAL/TRIO domain"/>
    <property type="match status" value="1"/>
</dbReference>
<sequence>MSISNLYFWIKQYPWTQVASCLSLDLDTLQSLKVEYGLRYNTTYKKVYPEIANDPYLPDLDDNPYITACLLGRFLRASMNERRPNLISSSLTRLDEIVSYRSSYRCVDFHVKKGQGTTLYTEIHNPGAEMYFADGGRRDVNGCSYIVGRLGVCNDDRLDPPNHLRAAMFCIDRVACELLHRGICEDLNPSEGGPSLRLPKATYILNLTALSDDEIGSVSGTGYGASIKKALRNSGVTETRFNNPDDSKNHKGVKPHLTSHYSIKTGMQCLKEALRLLTHMYPELLDTIYFHDAPWWFHPVFKVFSLWVKKDTRRKFVFVKKGKGAEAFKRTVGIAELSKDFGGLADSNGVDDFIKNAIKKYDEIPVYGS</sequence>
<evidence type="ECO:0000259" key="1">
    <source>
        <dbReference type="PROSITE" id="PS50191"/>
    </source>
</evidence>
<dbReference type="Gene3D" id="3.40.525.10">
    <property type="entry name" value="CRAL-TRIO lipid binding domain"/>
    <property type="match status" value="1"/>
</dbReference>
<dbReference type="Proteomes" id="UP001165065">
    <property type="component" value="Unassembled WGS sequence"/>
</dbReference>
<dbReference type="InterPro" id="IPR052578">
    <property type="entry name" value="PI_Transfer_CRAL-TRIO"/>
</dbReference>
<dbReference type="GO" id="GO:0008526">
    <property type="term" value="F:phosphatidylinositol transfer activity"/>
    <property type="evidence" value="ECO:0007669"/>
    <property type="project" value="TreeGrafter"/>
</dbReference>
<evidence type="ECO:0000313" key="3">
    <source>
        <dbReference type="Proteomes" id="UP001165065"/>
    </source>
</evidence>
<dbReference type="Pfam" id="PF00650">
    <property type="entry name" value="CRAL_TRIO"/>
    <property type="match status" value="1"/>
</dbReference>
<dbReference type="InterPro" id="IPR036865">
    <property type="entry name" value="CRAL-TRIO_dom_sf"/>
</dbReference>
<dbReference type="InterPro" id="IPR001251">
    <property type="entry name" value="CRAL-TRIO_dom"/>
</dbReference>
<organism evidence="2 3">
    <name type="scientific">Triparma columacea</name>
    <dbReference type="NCBI Taxonomy" id="722753"/>
    <lineage>
        <taxon>Eukaryota</taxon>
        <taxon>Sar</taxon>
        <taxon>Stramenopiles</taxon>
        <taxon>Ochrophyta</taxon>
        <taxon>Bolidophyceae</taxon>
        <taxon>Parmales</taxon>
        <taxon>Triparmaceae</taxon>
        <taxon>Triparma</taxon>
    </lineage>
</organism>
<keyword evidence="3" id="KW-1185">Reference proteome</keyword>
<protein>
    <recommendedName>
        <fullName evidence="1">CRAL-TRIO domain-containing protein</fullName>
    </recommendedName>
</protein>
<name>A0A9W7G9G4_9STRA</name>
<dbReference type="OrthoDB" id="202475at2759"/>
<accession>A0A9W7G9G4</accession>
<dbReference type="PANTHER" id="PTHR45824:SF29">
    <property type="entry name" value="GH16843P"/>
    <property type="match status" value="1"/>
</dbReference>
<dbReference type="EMBL" id="BRYA01000081">
    <property type="protein sequence ID" value="GMI38116.1"/>
    <property type="molecule type" value="Genomic_DNA"/>
</dbReference>
<evidence type="ECO:0000313" key="2">
    <source>
        <dbReference type="EMBL" id="GMI38116.1"/>
    </source>
</evidence>
<dbReference type="PANTHER" id="PTHR45824">
    <property type="entry name" value="GH16843P"/>
    <property type="match status" value="1"/>
</dbReference>
<feature type="domain" description="CRAL-TRIO" evidence="1">
    <location>
        <begin position="246"/>
        <end position="349"/>
    </location>
</feature>
<reference evidence="3" key="1">
    <citation type="journal article" date="2023" name="Commun. Biol.">
        <title>Genome analysis of Parmales, the sister group of diatoms, reveals the evolutionary specialization of diatoms from phago-mixotrophs to photoautotrophs.</title>
        <authorList>
            <person name="Ban H."/>
            <person name="Sato S."/>
            <person name="Yoshikawa S."/>
            <person name="Yamada K."/>
            <person name="Nakamura Y."/>
            <person name="Ichinomiya M."/>
            <person name="Sato N."/>
            <person name="Blanc-Mathieu R."/>
            <person name="Endo H."/>
            <person name="Kuwata A."/>
            <person name="Ogata H."/>
        </authorList>
    </citation>
    <scope>NUCLEOTIDE SEQUENCE [LARGE SCALE GENOMIC DNA]</scope>
</reference>
<dbReference type="CDD" id="cd00170">
    <property type="entry name" value="SEC14"/>
    <property type="match status" value="1"/>
</dbReference>
<comment type="caution">
    <text evidence="2">The sequence shown here is derived from an EMBL/GenBank/DDBJ whole genome shotgun (WGS) entry which is preliminary data.</text>
</comment>
<gene>
    <name evidence="2" type="ORF">TrCOL_g12411</name>
</gene>
<proteinExistence type="predicted"/>